<dbReference type="Proteomes" id="UP001597079">
    <property type="component" value="Unassembled WGS sequence"/>
</dbReference>
<name>A0ABW4JNX0_9BACL</name>
<accession>A0ABW4JNX0</accession>
<proteinExistence type="predicted"/>
<gene>
    <name evidence="1" type="ORF">ACFSB2_19305</name>
</gene>
<organism evidence="1 2">
    <name type="scientific">Alicyclobacillus fodiniaquatilis</name>
    <dbReference type="NCBI Taxonomy" id="1661150"/>
    <lineage>
        <taxon>Bacteria</taxon>
        <taxon>Bacillati</taxon>
        <taxon>Bacillota</taxon>
        <taxon>Bacilli</taxon>
        <taxon>Bacillales</taxon>
        <taxon>Alicyclobacillaceae</taxon>
        <taxon>Alicyclobacillus</taxon>
    </lineage>
</organism>
<keyword evidence="2" id="KW-1185">Reference proteome</keyword>
<sequence length="427" mass="49551">MPKYFGTDDALKKLKRFHSFEYDLLCHVIGFVPNISTFEGKCTLVRHSYEDLKRTRAIRERIQDFGVVHPEKQIQEAWSNVVRHLMTASDEDYFIATVYRVIKPFQVHAYRTYIESTLHLNDAPSVEAFEDHLPALERQIAWGKQWIEAGNIGYEKEQEIEKFEDEIREHIHCLGDLYQSSDEQGAATEIPVYPEFTIPTDMKLEPRFVWRSAERIYDTLTGGVESPAHHSYTHFTELPVIDICATIVYDGRHMPFEYIADFVRQTWDEVRHSRMGFSRLQSMGIDPYQVPIPVGHYRAYCGVPLLERISALTQVGEACSFAPKRAWVKMAMENGDRLTALEHDFDMVDEKNHVKFGARWLKEIMDVNKETRTPEQVVSDAEWAVRNIVNDLKKEKGEKWQEDLGERFTSCAESESPLNLAPKIIIS</sequence>
<evidence type="ECO:0000313" key="2">
    <source>
        <dbReference type="Proteomes" id="UP001597079"/>
    </source>
</evidence>
<comment type="caution">
    <text evidence="1">The sequence shown here is derived from an EMBL/GenBank/DDBJ whole genome shotgun (WGS) entry which is preliminary data.</text>
</comment>
<protein>
    <submittedName>
        <fullName evidence="1">DUF455 family protein</fullName>
    </submittedName>
</protein>
<evidence type="ECO:0000313" key="1">
    <source>
        <dbReference type="EMBL" id="MFD1676825.1"/>
    </source>
</evidence>
<dbReference type="EMBL" id="JBHUCX010000076">
    <property type="protein sequence ID" value="MFD1676825.1"/>
    <property type="molecule type" value="Genomic_DNA"/>
</dbReference>
<reference evidence="2" key="1">
    <citation type="journal article" date="2019" name="Int. J. Syst. Evol. Microbiol.">
        <title>The Global Catalogue of Microorganisms (GCM) 10K type strain sequencing project: providing services to taxonomists for standard genome sequencing and annotation.</title>
        <authorList>
            <consortium name="The Broad Institute Genomics Platform"/>
            <consortium name="The Broad Institute Genome Sequencing Center for Infectious Disease"/>
            <person name="Wu L."/>
            <person name="Ma J."/>
        </authorList>
    </citation>
    <scope>NUCLEOTIDE SEQUENCE [LARGE SCALE GENOMIC DNA]</scope>
    <source>
        <strain evidence="2">CGMCC 1.12286</strain>
    </source>
</reference>
<dbReference type="RefSeq" id="WP_377944735.1">
    <property type="nucleotide sequence ID" value="NZ_JBHUCX010000076.1"/>
</dbReference>
<dbReference type="Pfam" id="PF04305">
    <property type="entry name" value="DUF455"/>
    <property type="match status" value="1"/>
</dbReference>
<dbReference type="InterPro" id="IPR007402">
    <property type="entry name" value="DUF455"/>
</dbReference>